<sequence>MNNTTKNEGNLFVQILIFIAYLLWYLVIFAVFQASVLSGLEVGKAVTALVISAALTWWFSYQITKSIRKVQPDFQFKFNNLLNGRNLLMLLVILIAMNAVNIGITLAENHILGLASTGTTSNQAFLDYLSSAQGMQSLVLSTIFYVLLAPVAEELLYRGLFLAYFDRFNAFWIGPVLSALIFTFGHWTNSSSVLKMFLDAGTYLVMGLVLAFLYKKTGKLSNSVAVHGVNNLLSQVFSHML</sequence>
<protein>
    <submittedName>
        <fullName evidence="4">CAAX protease family (YdiL)</fullName>
    </submittedName>
</protein>
<keyword evidence="2" id="KW-0472">Membrane</keyword>
<feature type="transmembrane region" description="Helical" evidence="2">
    <location>
        <begin position="193"/>
        <end position="214"/>
    </location>
</feature>
<dbReference type="InterPro" id="IPR003675">
    <property type="entry name" value="Rce1/LyrA-like_dom"/>
</dbReference>
<keyword evidence="4" id="KW-0645">Protease</keyword>
<dbReference type="GO" id="GO:0006508">
    <property type="term" value="P:proteolysis"/>
    <property type="evidence" value="ECO:0007669"/>
    <property type="project" value="UniProtKB-KW"/>
</dbReference>
<dbReference type="EMBL" id="CAWVOH010000003">
    <property type="protein sequence ID" value="CAK8054742.1"/>
    <property type="molecule type" value="Genomic_DNA"/>
</dbReference>
<evidence type="ECO:0000313" key="4">
    <source>
        <dbReference type="EMBL" id="CAK8054742.1"/>
    </source>
</evidence>
<keyword evidence="4" id="KW-0378">Hydrolase</keyword>
<feature type="transmembrane region" description="Helical" evidence="2">
    <location>
        <begin position="12"/>
        <end position="36"/>
    </location>
</feature>
<proteinExistence type="inferred from homology"/>
<evidence type="ECO:0000256" key="1">
    <source>
        <dbReference type="ARBA" id="ARBA00009067"/>
    </source>
</evidence>
<gene>
    <name evidence="4" type="ORF">R54876_GBNLAHCA_01317</name>
</gene>
<dbReference type="Proteomes" id="UP001314241">
    <property type="component" value="Unassembled WGS sequence"/>
</dbReference>
<evidence type="ECO:0000259" key="3">
    <source>
        <dbReference type="Pfam" id="PF02517"/>
    </source>
</evidence>
<feature type="domain" description="CAAX prenyl protease 2/Lysostaphin resistance protein A-like" evidence="3">
    <location>
        <begin position="137"/>
        <end position="233"/>
    </location>
</feature>
<keyword evidence="2" id="KW-1133">Transmembrane helix</keyword>
<reference evidence="4 5" key="1">
    <citation type="submission" date="2024-01" db="EMBL/GenBank/DDBJ databases">
        <authorList>
            <person name="Botero Cardona J."/>
        </authorList>
    </citation>
    <scope>NUCLEOTIDE SEQUENCE [LARGE SCALE GENOMIC DNA]</scope>
    <source>
        <strain evidence="4 5">LMG 33000</strain>
    </source>
</reference>
<accession>A0ABM9N6B4</accession>
<organism evidence="4 5">
    <name type="scientific">Eupransor demetentiae</name>
    <dbReference type="NCBI Taxonomy" id="3109584"/>
    <lineage>
        <taxon>Bacteria</taxon>
        <taxon>Bacillati</taxon>
        <taxon>Bacillota</taxon>
        <taxon>Bacilli</taxon>
        <taxon>Lactobacillales</taxon>
        <taxon>Lactobacillaceae</taxon>
        <taxon>Eupransor</taxon>
    </lineage>
</organism>
<name>A0ABM9N6B4_9LACO</name>
<comment type="caution">
    <text evidence="4">The sequence shown here is derived from an EMBL/GenBank/DDBJ whole genome shotgun (WGS) entry which is preliminary data.</text>
</comment>
<dbReference type="PANTHER" id="PTHR36435:SF1">
    <property type="entry name" value="CAAX AMINO TERMINAL PROTEASE FAMILY PROTEIN"/>
    <property type="match status" value="1"/>
</dbReference>
<comment type="similarity">
    <text evidence="1">Belongs to the UPF0177 family.</text>
</comment>
<feature type="transmembrane region" description="Helical" evidence="2">
    <location>
        <begin position="42"/>
        <end position="61"/>
    </location>
</feature>
<dbReference type="GO" id="GO:0008233">
    <property type="term" value="F:peptidase activity"/>
    <property type="evidence" value="ECO:0007669"/>
    <property type="project" value="UniProtKB-KW"/>
</dbReference>
<keyword evidence="2" id="KW-0812">Transmembrane</keyword>
<evidence type="ECO:0000313" key="5">
    <source>
        <dbReference type="Proteomes" id="UP001314241"/>
    </source>
</evidence>
<dbReference type="PANTHER" id="PTHR36435">
    <property type="entry name" value="SLR1288 PROTEIN"/>
    <property type="match status" value="1"/>
</dbReference>
<dbReference type="Pfam" id="PF02517">
    <property type="entry name" value="Rce1-like"/>
    <property type="match status" value="1"/>
</dbReference>
<feature type="transmembrane region" description="Helical" evidence="2">
    <location>
        <begin position="87"/>
        <end position="107"/>
    </location>
</feature>
<keyword evidence="5" id="KW-1185">Reference proteome</keyword>
<evidence type="ECO:0000256" key="2">
    <source>
        <dbReference type="SAM" id="Phobius"/>
    </source>
</evidence>
<dbReference type="InterPro" id="IPR052710">
    <property type="entry name" value="CAAX_protease"/>
</dbReference>
<feature type="transmembrane region" description="Helical" evidence="2">
    <location>
        <begin position="138"/>
        <end position="157"/>
    </location>
</feature>
<dbReference type="RefSeq" id="WP_349642290.1">
    <property type="nucleotide sequence ID" value="NZ_CAWVOH010000003.1"/>
</dbReference>
<feature type="transmembrane region" description="Helical" evidence="2">
    <location>
        <begin position="169"/>
        <end position="187"/>
    </location>
</feature>